<dbReference type="STRING" id="1166018.FAES_3257"/>
<accession>I0KAW3</accession>
<dbReference type="KEGG" id="fae:FAES_3257"/>
<dbReference type="OrthoDB" id="1495490at2"/>
<evidence type="ECO:0000313" key="2">
    <source>
        <dbReference type="Proteomes" id="UP000011058"/>
    </source>
</evidence>
<protein>
    <submittedName>
        <fullName evidence="1">Uncharacterized protein</fullName>
    </submittedName>
</protein>
<dbReference type="HOGENOM" id="CLU_1833627_0_0_10"/>
<proteinExistence type="predicted"/>
<reference evidence="1 2" key="1">
    <citation type="journal article" date="2012" name="J. Bacteriol.">
        <title>Genome Sequence of Fibrella aestuarina BUZ 2T, a Filamentous Marine Bacterium.</title>
        <authorList>
            <person name="Filippini M."/>
            <person name="Qi W."/>
            <person name="Blom J."/>
            <person name="Goesmann A."/>
            <person name="Smits T.H."/>
            <person name="Bagheri H.C."/>
        </authorList>
    </citation>
    <scope>NUCLEOTIDE SEQUENCE [LARGE SCALE GENOMIC DNA]</scope>
    <source>
        <strain evidence="2">BUZ 2T</strain>
    </source>
</reference>
<evidence type="ECO:0000313" key="1">
    <source>
        <dbReference type="EMBL" id="CCH01266.1"/>
    </source>
</evidence>
<dbReference type="EMBL" id="HE796683">
    <property type="protein sequence ID" value="CCH01266.1"/>
    <property type="molecule type" value="Genomic_DNA"/>
</dbReference>
<name>I0KAW3_9BACT</name>
<keyword evidence="2" id="KW-1185">Reference proteome</keyword>
<sequence>MKFYHQTRLHQPDLGINGNCFPTALACLLDLDSPEAAPQFQELFDDPDQNWFAMMQDWLYELGWEFITVYKHRSNGQPYLVSGDTERGTYHVCIYQDGKLLHDPHPSGAGLINVKEIQMLIPVSNETNDPVQV</sequence>
<dbReference type="PROSITE" id="PS51257">
    <property type="entry name" value="PROKAR_LIPOPROTEIN"/>
    <property type="match status" value="1"/>
</dbReference>
<gene>
    <name evidence="1" type="ORF">FAES_3257</name>
</gene>
<dbReference type="Proteomes" id="UP000011058">
    <property type="component" value="Chromosome"/>
</dbReference>
<dbReference type="AlphaFoldDB" id="I0KAW3"/>
<organism evidence="1 2">
    <name type="scientific">Fibrella aestuarina BUZ 2</name>
    <dbReference type="NCBI Taxonomy" id="1166018"/>
    <lineage>
        <taxon>Bacteria</taxon>
        <taxon>Pseudomonadati</taxon>
        <taxon>Bacteroidota</taxon>
        <taxon>Cytophagia</taxon>
        <taxon>Cytophagales</taxon>
        <taxon>Spirosomataceae</taxon>
        <taxon>Fibrella</taxon>
    </lineage>
</organism>
<dbReference type="RefSeq" id="WP_015332365.1">
    <property type="nucleotide sequence ID" value="NC_020054.1"/>
</dbReference>